<dbReference type="InterPro" id="IPR000477">
    <property type="entry name" value="RT_dom"/>
</dbReference>
<dbReference type="Gene3D" id="3.10.10.10">
    <property type="entry name" value="HIV Type 1 Reverse Transcriptase, subunit A, domain 1"/>
    <property type="match status" value="1"/>
</dbReference>
<dbReference type="Gene3D" id="1.10.340.70">
    <property type="match status" value="1"/>
</dbReference>
<dbReference type="PROSITE" id="PS50994">
    <property type="entry name" value="INTEGRASE"/>
    <property type="match status" value="1"/>
</dbReference>
<organism evidence="3 4">
    <name type="scientific">Vigna radiata var. radiata</name>
    <name type="common">Mung bean</name>
    <name type="synonym">Phaseolus aureus</name>
    <dbReference type="NCBI Taxonomy" id="3916"/>
    <lineage>
        <taxon>Eukaryota</taxon>
        <taxon>Viridiplantae</taxon>
        <taxon>Streptophyta</taxon>
        <taxon>Embryophyta</taxon>
        <taxon>Tracheophyta</taxon>
        <taxon>Spermatophyta</taxon>
        <taxon>Magnoliopsida</taxon>
        <taxon>eudicotyledons</taxon>
        <taxon>Gunneridae</taxon>
        <taxon>Pentapetalae</taxon>
        <taxon>rosids</taxon>
        <taxon>fabids</taxon>
        <taxon>Fabales</taxon>
        <taxon>Fabaceae</taxon>
        <taxon>Papilionoideae</taxon>
        <taxon>50 kb inversion clade</taxon>
        <taxon>NPAAA clade</taxon>
        <taxon>indigoferoid/millettioid clade</taxon>
        <taxon>Phaseoleae</taxon>
        <taxon>Vigna</taxon>
    </lineage>
</organism>
<dbReference type="Pfam" id="PF17921">
    <property type="entry name" value="Integrase_H2C2"/>
    <property type="match status" value="1"/>
</dbReference>
<dbReference type="CDD" id="cd01647">
    <property type="entry name" value="RT_LTR"/>
    <property type="match status" value="1"/>
</dbReference>
<dbReference type="GO" id="GO:0003676">
    <property type="term" value="F:nucleic acid binding"/>
    <property type="evidence" value="ECO:0007669"/>
    <property type="project" value="InterPro"/>
</dbReference>
<evidence type="ECO:0000259" key="1">
    <source>
        <dbReference type="PROSITE" id="PS50878"/>
    </source>
</evidence>
<feature type="domain" description="Reverse transcriptase" evidence="1">
    <location>
        <begin position="1"/>
        <end position="152"/>
    </location>
</feature>
<dbReference type="STRING" id="3916.A0A1S3TSP5"/>
<dbReference type="InterPro" id="IPR036397">
    <property type="entry name" value="RNaseH_sf"/>
</dbReference>
<dbReference type="RefSeq" id="XP_014496816.1">
    <property type="nucleotide sequence ID" value="XM_014641330.1"/>
</dbReference>
<sequence>MCTDFTDLNKACPKDIYPLPSIDGLVDGVSGYEILSFLDAYSGYNQIPMYQPNQDKTTFITERSNYCYEVMPFGLKNAGATYQRLMDKVFQHQIGRCMEVYVDDMVVRSRSVEEHLRDLAEVLDQVRKFGMRLNPLKCTFGVSAGKFLGFMLTSRGIEANPDKCRAILDMRSPSSLKEKQVEWNDRCEAAFEEVKQILTNPPVMRRPDYGCDLHLFLAVGEEAVSAALIQEVPEFCPIYFISRVLKEPETRYQQLEKIVLALVIATRRLRPYLQGNQIVRSSGRRSGCCFGRTRRHLIEQALIFRFKASNNQAEYEALIAGLELARDLGVKVLCCKTDSQLVAGHMNGTFQIKDDQLLKYFHKAKHLFAHFDSIEVNHIPRCENQRADRLSKLSTGKEKGQLASLVRQIVFKPTVECLQVYSTAERDDWRREIVLLIQQQEARIALRSEESKQVARYVMVGEELYRRGYITPMLKCISKDESDYVMRELHEGICGRHGGGRSLRARALRAGFYWPTMEKDCQAFVVKCLACQKHGNIIHTPATALSAIVSPWPFAQWGMDIVGPFPTGRSQFDLPKYIITDNGRQFIDKKLVAFYKELGITPLTSSVEHPQTNGQAEAMNKIIIQELKKKLGDAKGAWADELQQVLWGYRCSPHSATGESPFNLTYGSDAMLPVEVGENTLRRSIADMGENEEHLRSNLDILPERRDMAVVQLEAHKRLVARRYNTKVKPRQFVEGDLVWRRTGEARKNPAHGKLSANWEGPFRVKESLNNGAYRLECLNGKAIPNTWNISHLKFYFS</sequence>
<dbReference type="GeneID" id="106758402"/>
<dbReference type="Gene3D" id="3.30.70.270">
    <property type="match status" value="2"/>
</dbReference>
<dbReference type="PANTHER" id="PTHR48475:SF2">
    <property type="entry name" value="RIBONUCLEASE H"/>
    <property type="match status" value="1"/>
</dbReference>
<proteinExistence type="predicted"/>
<protein>
    <submittedName>
        <fullName evidence="4">Uncharacterized protein LOC106758402</fullName>
    </submittedName>
</protein>
<dbReference type="OrthoDB" id="912942at2759"/>
<reference evidence="4" key="2">
    <citation type="submission" date="2025-08" db="UniProtKB">
        <authorList>
            <consortium name="RefSeq"/>
        </authorList>
    </citation>
    <scope>IDENTIFICATION</scope>
    <source>
        <tissue evidence="4">Leaf</tissue>
    </source>
</reference>
<feature type="domain" description="Integrase catalytic" evidence="2">
    <location>
        <begin position="575"/>
        <end position="669"/>
    </location>
</feature>
<dbReference type="SUPFAM" id="SSF56672">
    <property type="entry name" value="DNA/RNA polymerases"/>
    <property type="match status" value="1"/>
</dbReference>
<evidence type="ECO:0000313" key="3">
    <source>
        <dbReference type="Proteomes" id="UP000087766"/>
    </source>
</evidence>
<dbReference type="InterPro" id="IPR041588">
    <property type="entry name" value="Integrase_H2C2"/>
</dbReference>
<accession>A0A1S3TSP5</accession>
<dbReference type="PROSITE" id="PS50878">
    <property type="entry name" value="RT_POL"/>
    <property type="match status" value="1"/>
</dbReference>
<dbReference type="InterPro" id="IPR001584">
    <property type="entry name" value="Integrase_cat-core"/>
</dbReference>
<dbReference type="InterPro" id="IPR002156">
    <property type="entry name" value="RNaseH_domain"/>
</dbReference>
<gene>
    <name evidence="4" type="primary">LOC106758402</name>
</gene>
<dbReference type="Pfam" id="PF00078">
    <property type="entry name" value="RVT_1"/>
    <property type="match status" value="1"/>
</dbReference>
<dbReference type="InterPro" id="IPR012337">
    <property type="entry name" value="RNaseH-like_sf"/>
</dbReference>
<reference evidence="3" key="1">
    <citation type="journal article" date="2014" name="Nat. Commun.">
        <title>Genome sequence of mungbean and insights into evolution within Vigna species.</title>
        <authorList>
            <person name="Kang Y.J."/>
            <person name="Kim S.K."/>
            <person name="Kim M.Y."/>
            <person name="Lestari P."/>
            <person name="Kim K.H."/>
            <person name="Ha B.K."/>
            <person name="Jun T.H."/>
            <person name="Hwang W.J."/>
            <person name="Lee T."/>
            <person name="Lee J."/>
            <person name="Shim S."/>
            <person name="Yoon M.Y."/>
            <person name="Jang Y.E."/>
            <person name="Han K.S."/>
            <person name="Taeprayoon P."/>
            <person name="Yoon N."/>
            <person name="Somta P."/>
            <person name="Tanya P."/>
            <person name="Kim K.S."/>
            <person name="Gwag J.G."/>
            <person name="Moon J.K."/>
            <person name="Lee Y.H."/>
            <person name="Park B.S."/>
            <person name="Bombarely A."/>
            <person name="Doyle J.J."/>
            <person name="Jackson S.A."/>
            <person name="Schafleitner R."/>
            <person name="Srinives P."/>
            <person name="Varshney R.K."/>
            <person name="Lee S.H."/>
        </authorList>
    </citation>
    <scope>NUCLEOTIDE SEQUENCE [LARGE SCALE GENOMIC DNA]</scope>
    <source>
        <strain evidence="3">cv. VC1973A</strain>
    </source>
</reference>
<dbReference type="InterPro" id="IPR041577">
    <property type="entry name" value="RT_RNaseH_2"/>
</dbReference>
<dbReference type="Pfam" id="PF17919">
    <property type="entry name" value="RT_RNaseH_2"/>
    <property type="match status" value="1"/>
</dbReference>
<dbReference type="SUPFAM" id="SSF53098">
    <property type="entry name" value="Ribonuclease H-like"/>
    <property type="match status" value="2"/>
</dbReference>
<dbReference type="GO" id="GO:0004523">
    <property type="term" value="F:RNA-DNA hybrid ribonuclease activity"/>
    <property type="evidence" value="ECO:0007669"/>
    <property type="project" value="InterPro"/>
</dbReference>
<name>A0A1S3TSP5_VIGRR</name>
<dbReference type="PANTHER" id="PTHR48475">
    <property type="entry name" value="RIBONUCLEASE H"/>
    <property type="match status" value="1"/>
</dbReference>
<dbReference type="KEGG" id="vra:106758402"/>
<dbReference type="InterPro" id="IPR043502">
    <property type="entry name" value="DNA/RNA_pol_sf"/>
</dbReference>
<dbReference type="GO" id="GO:0015074">
    <property type="term" value="P:DNA integration"/>
    <property type="evidence" value="ECO:0007669"/>
    <property type="project" value="InterPro"/>
</dbReference>
<dbReference type="Pfam" id="PF13456">
    <property type="entry name" value="RVT_3"/>
    <property type="match status" value="1"/>
</dbReference>
<evidence type="ECO:0000259" key="2">
    <source>
        <dbReference type="PROSITE" id="PS50994"/>
    </source>
</evidence>
<dbReference type="InterPro" id="IPR043128">
    <property type="entry name" value="Rev_trsase/Diguanyl_cyclase"/>
</dbReference>
<dbReference type="Proteomes" id="UP000087766">
    <property type="component" value="Chromosome 4"/>
</dbReference>
<keyword evidence="3" id="KW-1185">Reference proteome</keyword>
<dbReference type="Gene3D" id="3.30.420.10">
    <property type="entry name" value="Ribonuclease H-like superfamily/Ribonuclease H"/>
    <property type="match status" value="2"/>
</dbReference>
<dbReference type="CDD" id="cd09279">
    <property type="entry name" value="RNase_HI_like"/>
    <property type="match status" value="1"/>
</dbReference>
<dbReference type="AlphaFoldDB" id="A0A1S3TSP5"/>
<evidence type="ECO:0000313" key="4">
    <source>
        <dbReference type="RefSeq" id="XP_014496816.1"/>
    </source>
</evidence>